<dbReference type="AlphaFoldDB" id="A0AAW1S2F9"/>
<evidence type="ECO:0000313" key="3">
    <source>
        <dbReference type="EMBL" id="KAK9840282.1"/>
    </source>
</evidence>
<reference evidence="3 4" key="1">
    <citation type="journal article" date="2024" name="Nat. Commun.">
        <title>Phylogenomics reveals the evolutionary origins of lichenization in chlorophyte algae.</title>
        <authorList>
            <person name="Puginier C."/>
            <person name="Libourel C."/>
            <person name="Otte J."/>
            <person name="Skaloud P."/>
            <person name="Haon M."/>
            <person name="Grisel S."/>
            <person name="Petersen M."/>
            <person name="Berrin J.G."/>
            <person name="Delaux P.M."/>
            <person name="Dal Grande F."/>
            <person name="Keller J."/>
        </authorList>
    </citation>
    <scope>NUCLEOTIDE SEQUENCE [LARGE SCALE GENOMIC DNA]</scope>
    <source>
        <strain evidence="3 4">SAG 2145</strain>
    </source>
</reference>
<feature type="compositionally biased region" description="Basic and acidic residues" evidence="1">
    <location>
        <begin position="148"/>
        <end position="175"/>
    </location>
</feature>
<feature type="compositionally biased region" description="Basic and acidic residues" evidence="1">
    <location>
        <begin position="298"/>
        <end position="309"/>
    </location>
</feature>
<keyword evidence="4" id="KW-1185">Reference proteome</keyword>
<feature type="region of interest" description="Disordered" evidence="1">
    <location>
        <begin position="248"/>
        <end position="419"/>
    </location>
</feature>
<evidence type="ECO:0000313" key="4">
    <source>
        <dbReference type="Proteomes" id="UP001438707"/>
    </source>
</evidence>
<proteinExistence type="predicted"/>
<dbReference type="PANTHER" id="PTHR12299:SF17">
    <property type="entry name" value="AT19571P-RELATED"/>
    <property type="match status" value="1"/>
</dbReference>
<organism evidence="3 4">
    <name type="scientific">Apatococcus lobatus</name>
    <dbReference type="NCBI Taxonomy" id="904363"/>
    <lineage>
        <taxon>Eukaryota</taxon>
        <taxon>Viridiplantae</taxon>
        <taxon>Chlorophyta</taxon>
        <taxon>core chlorophytes</taxon>
        <taxon>Trebouxiophyceae</taxon>
        <taxon>Chlorellales</taxon>
        <taxon>Chlorellaceae</taxon>
        <taxon>Apatococcus</taxon>
    </lineage>
</organism>
<dbReference type="InterPro" id="IPR039764">
    <property type="entry name" value="HABP4/SERBP1-like"/>
</dbReference>
<comment type="caution">
    <text evidence="3">The sequence shown here is derived from an EMBL/GenBank/DDBJ whole genome shotgun (WGS) entry which is preliminary data.</text>
</comment>
<feature type="compositionally biased region" description="Basic and acidic residues" evidence="1">
    <location>
        <begin position="195"/>
        <end position="207"/>
    </location>
</feature>
<feature type="compositionally biased region" description="Basic and acidic residues" evidence="1">
    <location>
        <begin position="331"/>
        <end position="366"/>
    </location>
</feature>
<dbReference type="GO" id="GO:0005634">
    <property type="term" value="C:nucleus"/>
    <property type="evidence" value="ECO:0007669"/>
    <property type="project" value="TreeGrafter"/>
</dbReference>
<feature type="compositionally biased region" description="Low complexity" evidence="1">
    <location>
        <begin position="212"/>
        <end position="225"/>
    </location>
</feature>
<dbReference type="GO" id="GO:0005737">
    <property type="term" value="C:cytoplasm"/>
    <property type="evidence" value="ECO:0007669"/>
    <property type="project" value="TreeGrafter"/>
</dbReference>
<name>A0AAW1S2F9_9CHLO</name>
<sequence>MSGYGVLTANAFQLLDEENEDPQAILEASKVIAEKAEEKKKAISKEKPTTAAKPGSGAAARLGQSAAPNGADQGPGDSSQRGRGGRFGDRGRGRGGRRGGYGGRDGGGGDLPDESYNAETAPTAVRGGRPGRGEGRAPRGAHIPRGGGHREGQSSRRTYDRQDNTGRGAEREKRGGAGHGNWGKEGEEAAEVEEDKPIEQERAEIVKDLQTPEEPVAATETVEAQPQEEEEKEMTLEEYEALQAEKRATSTLNKKNEAKNKPDISQFKGMKAYEGKPEEDEGDALELTNKKQLGRSKVASERIRKEKETVATSFRIGEEASRGGGRGRGRGRGEGRFGGDRFGEGGGRFGDREERPQRSYEDRPPRGDGPGRGFGSSFGGVRGGRGRGDGPAPELTDDSAFPSLGGTISTQDSARRSLK</sequence>
<dbReference type="EMBL" id="JALJOS010000004">
    <property type="protein sequence ID" value="KAK9840282.1"/>
    <property type="molecule type" value="Genomic_DNA"/>
</dbReference>
<dbReference type="Pfam" id="PF04774">
    <property type="entry name" value="HABP4_PAI-RBP1"/>
    <property type="match status" value="1"/>
</dbReference>
<feature type="compositionally biased region" description="Gly residues" evidence="1">
    <location>
        <begin position="98"/>
        <end position="110"/>
    </location>
</feature>
<feature type="compositionally biased region" description="Basic and acidic residues" evidence="1">
    <location>
        <begin position="248"/>
        <end position="262"/>
    </location>
</feature>
<dbReference type="SMART" id="SM01233">
    <property type="entry name" value="HABP4_PAI-RBP1"/>
    <property type="match status" value="1"/>
</dbReference>
<evidence type="ECO:0000259" key="2">
    <source>
        <dbReference type="SMART" id="SM01233"/>
    </source>
</evidence>
<gene>
    <name evidence="3" type="ORF">WJX74_006845</name>
</gene>
<protein>
    <recommendedName>
        <fullName evidence="2">Hyaluronan/mRNA-binding protein domain-containing protein</fullName>
    </recommendedName>
</protein>
<dbReference type="Proteomes" id="UP001438707">
    <property type="component" value="Unassembled WGS sequence"/>
</dbReference>
<accession>A0AAW1S2F9</accession>
<evidence type="ECO:0000256" key="1">
    <source>
        <dbReference type="SAM" id="MobiDB-lite"/>
    </source>
</evidence>
<feature type="domain" description="Hyaluronan/mRNA-binding protein" evidence="2">
    <location>
        <begin position="155"/>
        <end position="261"/>
    </location>
</feature>
<feature type="region of interest" description="Disordered" evidence="1">
    <location>
        <begin position="36"/>
        <end position="231"/>
    </location>
</feature>
<feature type="compositionally biased region" description="Gly residues" evidence="1">
    <location>
        <begin position="368"/>
        <end position="383"/>
    </location>
</feature>
<dbReference type="PANTHER" id="PTHR12299">
    <property type="entry name" value="HYALURONIC ACID-BINDING PROTEIN 4"/>
    <property type="match status" value="1"/>
</dbReference>
<dbReference type="InterPro" id="IPR006861">
    <property type="entry name" value="HABP4_PAIRBP1-bd"/>
</dbReference>
<dbReference type="GO" id="GO:0003723">
    <property type="term" value="F:RNA binding"/>
    <property type="evidence" value="ECO:0007669"/>
    <property type="project" value="InterPro"/>
</dbReference>
<dbReference type="Gene3D" id="6.10.140.1040">
    <property type="match status" value="1"/>
</dbReference>
<feature type="compositionally biased region" description="Basic and acidic residues" evidence="1">
    <location>
        <begin position="36"/>
        <end position="48"/>
    </location>
</feature>